<evidence type="ECO:0000256" key="4">
    <source>
        <dbReference type="ARBA" id="ARBA00013255"/>
    </source>
</evidence>
<comment type="catalytic activity">
    <reaction evidence="12">
        <text>5-phospho-beta-D-ribosylamine + glycine + ATP = N(1)-(5-phospho-beta-D-ribosyl)glycinamide + ADP + phosphate + H(+)</text>
        <dbReference type="Rhea" id="RHEA:17453"/>
        <dbReference type="ChEBI" id="CHEBI:15378"/>
        <dbReference type="ChEBI" id="CHEBI:30616"/>
        <dbReference type="ChEBI" id="CHEBI:43474"/>
        <dbReference type="ChEBI" id="CHEBI:57305"/>
        <dbReference type="ChEBI" id="CHEBI:58681"/>
        <dbReference type="ChEBI" id="CHEBI:143788"/>
        <dbReference type="ChEBI" id="CHEBI:456216"/>
        <dbReference type="EC" id="6.3.4.13"/>
    </reaction>
</comment>
<organism evidence="15 16">
    <name type="scientific">Bifidobacterium subtile</name>
    <dbReference type="NCBI Taxonomy" id="77635"/>
    <lineage>
        <taxon>Bacteria</taxon>
        <taxon>Bacillati</taxon>
        <taxon>Actinomycetota</taxon>
        <taxon>Actinomycetes</taxon>
        <taxon>Bifidobacteriales</taxon>
        <taxon>Bifidobacteriaceae</taxon>
        <taxon>Bifidobacterium</taxon>
    </lineage>
</organism>
<dbReference type="SMART" id="SM01209">
    <property type="entry name" value="GARS_A"/>
    <property type="match status" value="1"/>
</dbReference>
<protein>
    <recommendedName>
        <fullName evidence="4 12">Phosphoribosylamine--glycine ligase</fullName>
        <ecNumber evidence="4 12">6.3.4.13</ecNumber>
    </recommendedName>
    <alternativeName>
        <fullName evidence="12">GARS</fullName>
    </alternativeName>
    <alternativeName>
        <fullName evidence="10 12">Glycinamide ribonucleotide synthetase</fullName>
    </alternativeName>
    <alternativeName>
        <fullName evidence="11 12">Phosphoribosylglycinamide synthetase</fullName>
    </alternativeName>
</protein>
<dbReference type="Pfam" id="PF02844">
    <property type="entry name" value="GARS_N"/>
    <property type="match status" value="1"/>
</dbReference>
<evidence type="ECO:0000256" key="11">
    <source>
        <dbReference type="ARBA" id="ARBA00042864"/>
    </source>
</evidence>
<dbReference type="AlphaFoldDB" id="A0A087E0I3"/>
<evidence type="ECO:0000256" key="10">
    <source>
        <dbReference type="ARBA" id="ARBA00042242"/>
    </source>
</evidence>
<dbReference type="Gene3D" id="3.30.1490.20">
    <property type="entry name" value="ATP-grasp fold, A domain"/>
    <property type="match status" value="1"/>
</dbReference>
<dbReference type="InterPro" id="IPR037123">
    <property type="entry name" value="PRibGlycinamide_synth_C_sf"/>
</dbReference>
<keyword evidence="8 13" id="KW-0067">ATP-binding</keyword>
<dbReference type="Gene3D" id="3.30.470.20">
    <property type="entry name" value="ATP-grasp fold, B domain"/>
    <property type="match status" value="1"/>
</dbReference>
<evidence type="ECO:0000256" key="6">
    <source>
        <dbReference type="ARBA" id="ARBA00022741"/>
    </source>
</evidence>
<dbReference type="Pfam" id="PF01071">
    <property type="entry name" value="GARS_A"/>
    <property type="match status" value="1"/>
</dbReference>
<dbReference type="GO" id="GO:0005524">
    <property type="term" value="F:ATP binding"/>
    <property type="evidence" value="ECO:0007669"/>
    <property type="project" value="UniProtKB-UniRule"/>
</dbReference>
<keyword evidence="6 13" id="KW-0547">Nucleotide-binding</keyword>
<comment type="pathway">
    <text evidence="3 12">Purine metabolism; IMP biosynthesis via de novo pathway; N(1)-(5-phospho-D-ribosyl)glycinamide from 5-phospho-alpha-D-ribose 1-diphosphate: step 2/2.</text>
</comment>
<sequence length="432" mass="45819">MGMKVLVIGSGAREHAIAHTLLRGDSVQEVTVAPGNPGMEADGIRTTRLSPANHAALIDFVKDNQYDWVFVGPEVPLIEGIVDDFAAAGIKAFGPDKAAAQIEGSKDFAKQLMERHGIPTAAYQVFTDLESSQRYVREHGAPIVVKADGLAAGKGVTVAMDEDTALRALDDIFVDHRFGQAGAKVVIEDFLEGQEFSLMCFASGTDFWPMPISQDHKRAYDGDKGPNTGGMGAYSPVPQIGQDVIDEAINAIIRPTLAAMSEEGTPFTGILYAGLIATADGPKVIEFNARFGDPETEVILPRLTSDLGAGISAMLNGETPRFDWAHDNATVGVILASNGYPDATVTGAAIPVIPDSDNIHVFYAGVRNADGQSDSADSPISNLVSDSGRVLLVESTAGDIASAQQQVYELLDSLDTTGMFYRHDIGAKALNR</sequence>
<dbReference type="NCBIfam" id="TIGR00877">
    <property type="entry name" value="purD"/>
    <property type="match status" value="1"/>
</dbReference>
<dbReference type="EMBL" id="JGZR01000011">
    <property type="protein sequence ID" value="KFJ01284.1"/>
    <property type="molecule type" value="Genomic_DNA"/>
</dbReference>
<dbReference type="InterPro" id="IPR020560">
    <property type="entry name" value="PRibGlycinamide_synth_C-dom"/>
</dbReference>
<dbReference type="InterPro" id="IPR016185">
    <property type="entry name" value="PreATP-grasp_dom_sf"/>
</dbReference>
<dbReference type="UniPathway" id="UPA00074">
    <property type="reaction ID" value="UER00125"/>
</dbReference>
<dbReference type="GO" id="GO:0009113">
    <property type="term" value="P:purine nucleobase biosynthetic process"/>
    <property type="evidence" value="ECO:0007669"/>
    <property type="project" value="InterPro"/>
</dbReference>
<dbReference type="FunFam" id="3.30.1490.20:FF:000006">
    <property type="entry name" value="phosphoribosylamine--glycine ligase, chloroplastic-like"/>
    <property type="match status" value="1"/>
</dbReference>
<proteinExistence type="inferred from homology"/>
<comment type="similarity">
    <text evidence="9 12">Belongs to the GARS family.</text>
</comment>
<reference evidence="15 16" key="1">
    <citation type="submission" date="2014-03" db="EMBL/GenBank/DDBJ databases">
        <title>Genomics of Bifidobacteria.</title>
        <authorList>
            <person name="Ventura M."/>
            <person name="Milani C."/>
            <person name="Lugli G.A."/>
        </authorList>
    </citation>
    <scope>NUCLEOTIDE SEQUENCE [LARGE SCALE GENOMIC DNA]</scope>
    <source>
        <strain evidence="15 16">LMG 11597</strain>
    </source>
</reference>
<name>A0A087E0I3_9BIFI</name>
<evidence type="ECO:0000256" key="8">
    <source>
        <dbReference type="ARBA" id="ARBA00022840"/>
    </source>
</evidence>
<evidence type="ECO:0000313" key="15">
    <source>
        <dbReference type="EMBL" id="KFJ01284.1"/>
    </source>
</evidence>
<keyword evidence="7 12" id="KW-0658">Purine biosynthesis</keyword>
<dbReference type="PROSITE" id="PS50975">
    <property type="entry name" value="ATP_GRASP"/>
    <property type="match status" value="1"/>
</dbReference>
<comment type="cofactor">
    <cofactor evidence="2">
        <name>Mg(2+)</name>
        <dbReference type="ChEBI" id="CHEBI:18420"/>
    </cofactor>
</comment>
<evidence type="ECO:0000256" key="1">
    <source>
        <dbReference type="ARBA" id="ARBA00001936"/>
    </source>
</evidence>
<dbReference type="SUPFAM" id="SSF52440">
    <property type="entry name" value="PreATP-grasp domain"/>
    <property type="match status" value="1"/>
</dbReference>
<keyword evidence="16" id="KW-1185">Reference proteome</keyword>
<evidence type="ECO:0000256" key="13">
    <source>
        <dbReference type="PROSITE-ProRule" id="PRU00409"/>
    </source>
</evidence>
<gene>
    <name evidence="12" type="primary">purD</name>
    <name evidence="15" type="ORF">BISU_1870</name>
</gene>
<evidence type="ECO:0000256" key="2">
    <source>
        <dbReference type="ARBA" id="ARBA00001946"/>
    </source>
</evidence>
<evidence type="ECO:0000313" key="16">
    <source>
        <dbReference type="Proteomes" id="UP000029055"/>
    </source>
</evidence>
<dbReference type="PANTHER" id="PTHR43472">
    <property type="entry name" value="PHOSPHORIBOSYLAMINE--GLYCINE LIGASE"/>
    <property type="match status" value="1"/>
</dbReference>
<evidence type="ECO:0000256" key="3">
    <source>
        <dbReference type="ARBA" id="ARBA00005174"/>
    </source>
</evidence>
<dbReference type="EC" id="6.3.4.13" evidence="4 12"/>
<accession>A0A087E0I3</accession>
<dbReference type="RefSeq" id="WP_024463497.1">
    <property type="nucleotide sequence ID" value="NZ_CP062939.1"/>
</dbReference>
<dbReference type="GO" id="GO:0046872">
    <property type="term" value="F:metal ion binding"/>
    <property type="evidence" value="ECO:0007669"/>
    <property type="project" value="InterPro"/>
</dbReference>
<comment type="cofactor">
    <cofactor evidence="1">
        <name>Mn(2+)</name>
        <dbReference type="ChEBI" id="CHEBI:29035"/>
    </cofactor>
</comment>
<keyword evidence="5 12" id="KW-0436">Ligase</keyword>
<dbReference type="Gene3D" id="3.90.600.10">
    <property type="entry name" value="Phosphoribosylglycinamide synthetase, C-terminal domain"/>
    <property type="match status" value="1"/>
</dbReference>
<dbReference type="GO" id="GO:0006189">
    <property type="term" value="P:'de novo' IMP biosynthetic process"/>
    <property type="evidence" value="ECO:0007669"/>
    <property type="project" value="UniProtKB-UniRule"/>
</dbReference>
<dbReference type="eggNOG" id="COG0151">
    <property type="taxonomic scope" value="Bacteria"/>
</dbReference>
<dbReference type="Proteomes" id="UP000029055">
    <property type="component" value="Unassembled WGS sequence"/>
</dbReference>
<evidence type="ECO:0000259" key="14">
    <source>
        <dbReference type="PROSITE" id="PS50975"/>
    </source>
</evidence>
<feature type="domain" description="ATP-grasp" evidence="14">
    <location>
        <begin position="110"/>
        <end position="316"/>
    </location>
</feature>
<dbReference type="InterPro" id="IPR020561">
    <property type="entry name" value="PRibGlycinamid_synth_ATP-grasp"/>
</dbReference>
<dbReference type="PROSITE" id="PS00184">
    <property type="entry name" value="GARS"/>
    <property type="match status" value="1"/>
</dbReference>
<dbReference type="InterPro" id="IPR000115">
    <property type="entry name" value="PRibGlycinamide_synth"/>
</dbReference>
<dbReference type="Pfam" id="PF02843">
    <property type="entry name" value="GARS_C"/>
    <property type="match status" value="1"/>
</dbReference>
<evidence type="ECO:0000256" key="7">
    <source>
        <dbReference type="ARBA" id="ARBA00022755"/>
    </source>
</evidence>
<dbReference type="InterPro" id="IPR011761">
    <property type="entry name" value="ATP-grasp"/>
</dbReference>
<dbReference type="SUPFAM" id="SSF51246">
    <property type="entry name" value="Rudiment single hybrid motif"/>
    <property type="match status" value="1"/>
</dbReference>
<evidence type="ECO:0000256" key="9">
    <source>
        <dbReference type="ARBA" id="ARBA00038345"/>
    </source>
</evidence>
<evidence type="ECO:0000256" key="5">
    <source>
        <dbReference type="ARBA" id="ARBA00022598"/>
    </source>
</evidence>
<dbReference type="GO" id="GO:0004637">
    <property type="term" value="F:phosphoribosylamine-glycine ligase activity"/>
    <property type="evidence" value="ECO:0007669"/>
    <property type="project" value="UniProtKB-UniRule"/>
</dbReference>
<comment type="caution">
    <text evidence="15">The sequence shown here is derived from an EMBL/GenBank/DDBJ whole genome shotgun (WGS) entry which is preliminary data.</text>
</comment>
<dbReference type="InterPro" id="IPR020562">
    <property type="entry name" value="PRibGlycinamide_synth_N"/>
</dbReference>
<dbReference type="InterPro" id="IPR020559">
    <property type="entry name" value="PRibGlycinamide_synth_CS"/>
</dbReference>
<dbReference type="PANTHER" id="PTHR43472:SF1">
    <property type="entry name" value="PHOSPHORIBOSYLAMINE--GLYCINE LIGASE, CHLOROPLASTIC"/>
    <property type="match status" value="1"/>
</dbReference>
<dbReference type="InterPro" id="IPR013815">
    <property type="entry name" value="ATP_grasp_subdomain_1"/>
</dbReference>
<dbReference type="SMART" id="SM01210">
    <property type="entry name" value="GARS_C"/>
    <property type="match status" value="1"/>
</dbReference>
<dbReference type="STRING" id="77635.BISU_1870"/>
<dbReference type="InterPro" id="IPR011054">
    <property type="entry name" value="Rudment_hybrid_motif"/>
</dbReference>
<evidence type="ECO:0000256" key="12">
    <source>
        <dbReference type="HAMAP-Rule" id="MF_00138"/>
    </source>
</evidence>
<dbReference type="SUPFAM" id="SSF56059">
    <property type="entry name" value="Glutathione synthetase ATP-binding domain-like"/>
    <property type="match status" value="1"/>
</dbReference>
<dbReference type="HAMAP" id="MF_00138">
    <property type="entry name" value="GARS"/>
    <property type="match status" value="1"/>
</dbReference>
<dbReference type="Gene3D" id="3.40.50.20">
    <property type="match status" value="1"/>
</dbReference>